<dbReference type="EMBL" id="PDNA01000001">
    <property type="protein sequence ID" value="PGH28252.1"/>
    <property type="molecule type" value="Genomic_DNA"/>
</dbReference>
<evidence type="ECO:0000256" key="6">
    <source>
        <dbReference type="PIRSR" id="PIRSR001221-2"/>
    </source>
</evidence>
<evidence type="ECO:0000256" key="5">
    <source>
        <dbReference type="PIRSR" id="PIRSR001221-1"/>
    </source>
</evidence>
<comment type="catalytic activity">
    <reaction evidence="1">
        <text>a monocarboxylic acid amide + H2O = a monocarboxylate + NH4(+)</text>
        <dbReference type="Rhea" id="RHEA:12020"/>
        <dbReference type="ChEBI" id="CHEBI:15377"/>
        <dbReference type="ChEBI" id="CHEBI:28938"/>
        <dbReference type="ChEBI" id="CHEBI:35757"/>
        <dbReference type="ChEBI" id="CHEBI:83628"/>
        <dbReference type="EC" id="3.5.1.4"/>
    </reaction>
</comment>
<accession>A0A2B7Z5E1</accession>
<feature type="domain" description="Amidase" evidence="7">
    <location>
        <begin position="98"/>
        <end position="570"/>
    </location>
</feature>
<feature type="active site" description="Acyl-ester intermediate" evidence="5">
    <location>
        <position position="253"/>
    </location>
</feature>
<name>A0A2B7Z5E1_POLH7</name>
<feature type="active site" description="Charge relay system" evidence="5">
    <location>
        <position position="154"/>
    </location>
</feature>
<evidence type="ECO:0000259" key="7">
    <source>
        <dbReference type="Pfam" id="PF01425"/>
    </source>
</evidence>
<comment type="similarity">
    <text evidence="2">Belongs to the amidase family.</text>
</comment>
<reference evidence="8 9" key="1">
    <citation type="submission" date="2017-10" db="EMBL/GenBank/DDBJ databases">
        <title>Comparative genomics in systemic dimorphic fungi from Ajellomycetaceae.</title>
        <authorList>
            <person name="Munoz J.F."/>
            <person name="Mcewen J.G."/>
            <person name="Clay O.K."/>
            <person name="Cuomo C.A."/>
        </authorList>
    </citation>
    <scope>NUCLEOTIDE SEQUENCE [LARGE SCALE GENOMIC DNA]</scope>
    <source>
        <strain evidence="8 9">UAMH7299</strain>
    </source>
</reference>
<dbReference type="EC" id="3.5.1.4" evidence="3"/>
<organism evidence="8 9">
    <name type="scientific">Polytolypa hystricis (strain UAMH7299)</name>
    <dbReference type="NCBI Taxonomy" id="1447883"/>
    <lineage>
        <taxon>Eukaryota</taxon>
        <taxon>Fungi</taxon>
        <taxon>Dikarya</taxon>
        <taxon>Ascomycota</taxon>
        <taxon>Pezizomycotina</taxon>
        <taxon>Eurotiomycetes</taxon>
        <taxon>Eurotiomycetidae</taxon>
        <taxon>Onygenales</taxon>
        <taxon>Onygenales incertae sedis</taxon>
        <taxon>Polytolypa</taxon>
    </lineage>
</organism>
<feature type="active site" description="Charge relay system" evidence="5">
    <location>
        <position position="229"/>
    </location>
</feature>
<dbReference type="PANTHER" id="PTHR46072">
    <property type="entry name" value="AMIDASE-RELATED-RELATED"/>
    <property type="match status" value="1"/>
</dbReference>
<dbReference type="PROSITE" id="PS00571">
    <property type="entry name" value="AMIDASES"/>
    <property type="match status" value="1"/>
</dbReference>
<dbReference type="OrthoDB" id="6428749at2759"/>
<protein>
    <recommendedName>
        <fullName evidence="3">amidase</fullName>
        <ecNumber evidence="3">3.5.1.4</ecNumber>
    </recommendedName>
</protein>
<feature type="binding site" evidence="6">
    <location>
        <begin position="250"/>
        <end position="253"/>
    </location>
    <ligand>
        <name>substrate</name>
    </ligand>
</feature>
<dbReference type="Pfam" id="PF01425">
    <property type="entry name" value="Amidase"/>
    <property type="match status" value="1"/>
</dbReference>
<dbReference type="InterPro" id="IPR020556">
    <property type="entry name" value="Amidase_CS"/>
</dbReference>
<dbReference type="SUPFAM" id="SSF75304">
    <property type="entry name" value="Amidase signature (AS) enzymes"/>
    <property type="match status" value="1"/>
</dbReference>
<dbReference type="Gene3D" id="3.90.1300.10">
    <property type="entry name" value="Amidase signature (AS) domain"/>
    <property type="match status" value="1"/>
</dbReference>
<evidence type="ECO:0000256" key="1">
    <source>
        <dbReference type="ARBA" id="ARBA00001311"/>
    </source>
</evidence>
<gene>
    <name evidence="8" type="ORF">AJ80_00143</name>
</gene>
<proteinExistence type="inferred from homology"/>
<evidence type="ECO:0000313" key="9">
    <source>
        <dbReference type="Proteomes" id="UP000224634"/>
    </source>
</evidence>
<comment type="caution">
    <text evidence="8">The sequence shown here is derived from an EMBL/GenBank/DDBJ whole genome shotgun (WGS) entry which is preliminary data.</text>
</comment>
<dbReference type="GO" id="GO:0004040">
    <property type="term" value="F:amidase activity"/>
    <property type="evidence" value="ECO:0007669"/>
    <property type="project" value="UniProtKB-EC"/>
</dbReference>
<evidence type="ECO:0000256" key="2">
    <source>
        <dbReference type="ARBA" id="ARBA00009199"/>
    </source>
</evidence>
<evidence type="ECO:0000256" key="3">
    <source>
        <dbReference type="ARBA" id="ARBA00012922"/>
    </source>
</evidence>
<keyword evidence="9" id="KW-1185">Reference proteome</keyword>
<feature type="binding site" evidence="6">
    <location>
        <position position="229"/>
    </location>
    <ligand>
        <name>substrate</name>
    </ligand>
</feature>
<dbReference type="AlphaFoldDB" id="A0A2B7Z5E1"/>
<dbReference type="InterPro" id="IPR023631">
    <property type="entry name" value="Amidase_dom"/>
</dbReference>
<dbReference type="STRING" id="1447883.A0A2B7Z5E1"/>
<keyword evidence="4" id="KW-0378">Hydrolase</keyword>
<evidence type="ECO:0000313" key="8">
    <source>
        <dbReference type="EMBL" id="PGH28252.1"/>
    </source>
</evidence>
<evidence type="ECO:0000256" key="4">
    <source>
        <dbReference type="ARBA" id="ARBA00022801"/>
    </source>
</evidence>
<dbReference type="Proteomes" id="UP000224634">
    <property type="component" value="Unassembled WGS sequence"/>
</dbReference>
<sequence length="598" mass="65081">MSSSPPSEPAYKAIARKKRAQLISRIPQEWRLDNKWIPGGMLSAEESITNIEAYEAVNVMDVPRKCGLLSSKQLQITEDWDVKGLLGEIANGRLGAKEVCEAFCKRAAIAQQLTRCLTEPLFDTALHRAGELDAHFQRTGKPLGPLHGLPISVKDTFDIAGVDSTNGLAALAFKPATQNAPLIDLLLSLGAIIIAKTNIPQTLAALDSVNVLFGRTLNPLNRKLTAGGSSGGEGVLVAMHGCMVGFGTDVGGSIRIPAMCHGLYGFKPSNGRVPFGGQLNGSVPGTGRSSIQAVAGPIARSTADIDAIMREVTPRAELYGEDCIPGTWASESPPRPLEEDTPRRKFTIGVLRSDGRVAPLPPIAKVLDEVAQTLRRNTDIEVVEIPVPKALGDCQGLVNGLMSSDGGGFMMDLLESTGEPLIPWLQGRMKRGNPRTVAQLFELQARRSEIEREMRKMWTISGSGADGSAEKKIDAIIHPVAPHPVPELDRYNAVGYTSSWVLLDYPAGTIPVRKFAEADLELDREFDSKILGSWDKRNRELWNSNTVDRHVYLNSPLSIQVLIPRLHDYDLYKAMDIIDRALRAEREVKEKKSASAKL</sequence>
<feature type="binding site" evidence="6">
    <location>
        <position position="203"/>
    </location>
    <ligand>
        <name>substrate</name>
    </ligand>
</feature>
<dbReference type="PANTHER" id="PTHR46072:SF6">
    <property type="entry name" value="AMIDASE, PUTATIVE (AFU_ORTHOLOGUE AFUA_1G14530)-RELATED"/>
    <property type="match status" value="1"/>
</dbReference>
<dbReference type="InterPro" id="IPR036928">
    <property type="entry name" value="AS_sf"/>
</dbReference>
<dbReference type="PIRSF" id="PIRSF001221">
    <property type="entry name" value="Amidase_fungi"/>
    <property type="match status" value="1"/>
</dbReference>